<dbReference type="EMBL" id="BRXX01000437">
    <property type="protein sequence ID" value="GMI12085.1"/>
    <property type="molecule type" value="Genomic_DNA"/>
</dbReference>
<feature type="compositionally biased region" description="Low complexity" evidence="1">
    <location>
        <begin position="233"/>
        <end position="244"/>
    </location>
</feature>
<reference evidence="4" key="1">
    <citation type="journal article" date="2023" name="Commun. Biol.">
        <title>Genome analysis of Parmales, the sister group of diatoms, reveals the evolutionary specialization of diatoms from phago-mixotrophs to photoautotrophs.</title>
        <authorList>
            <person name="Ban H."/>
            <person name="Sato S."/>
            <person name="Yoshikawa S."/>
            <person name="Yamada K."/>
            <person name="Nakamura Y."/>
            <person name="Ichinomiya M."/>
            <person name="Sato N."/>
            <person name="Blanc-Mathieu R."/>
            <person name="Endo H."/>
            <person name="Kuwata A."/>
            <person name="Ogata H."/>
        </authorList>
    </citation>
    <scope>NUCLEOTIDE SEQUENCE [LARGE SCALE GENOMIC DNA]</scope>
    <source>
        <strain evidence="4">NIES 3699</strain>
    </source>
</reference>
<keyword evidence="2" id="KW-0732">Signal</keyword>
<feature type="region of interest" description="Disordered" evidence="1">
    <location>
        <begin position="191"/>
        <end position="307"/>
    </location>
</feature>
<feature type="compositionally biased region" description="Basic and acidic residues" evidence="1">
    <location>
        <begin position="155"/>
        <end position="166"/>
    </location>
</feature>
<comment type="caution">
    <text evidence="3">The sequence shown here is derived from an EMBL/GenBank/DDBJ whole genome shotgun (WGS) entry which is preliminary data.</text>
</comment>
<evidence type="ECO:0000313" key="4">
    <source>
        <dbReference type="Proteomes" id="UP001165160"/>
    </source>
</evidence>
<feature type="signal peptide" evidence="2">
    <location>
        <begin position="1"/>
        <end position="23"/>
    </location>
</feature>
<feature type="chain" id="PRO_5040986539" evidence="2">
    <location>
        <begin position="24"/>
        <end position="307"/>
    </location>
</feature>
<sequence>MMRLSLLLLLVTLTALLVDNANGWSKPFLRKFKKPAKNLLKLTTVLSPVLLPSPCLAQISDTRELTSTQSSLSTLTTTLGFGSTCYLIKRSNDKTDRLERKRVKGEIESFKLLKAEFFNVTAEVESDDSFMEGLRKASNNVTLEEGDDDTDSSSDDDRSGGNDKPKGPSGTDGGNTIKMADDEAVERMKKMFGSTPTSEDPGTDSRPKRKSRFDKNKDDNDNDSTNEGTKNKGTGSRDSSSSTGILDRPPPSSSSSDDGGGVIDRPSSNDENVKRVIKKPPKGERKIPDKLASESDVEKLKRMMGGM</sequence>
<evidence type="ECO:0000313" key="3">
    <source>
        <dbReference type="EMBL" id="GMI12085.1"/>
    </source>
</evidence>
<gene>
    <name evidence="3" type="ORF">TrVE_jg1782</name>
</gene>
<dbReference type="AlphaFoldDB" id="A0A9W7FH89"/>
<name>A0A9W7FH89_9STRA</name>
<organism evidence="3 4">
    <name type="scientific">Triparma verrucosa</name>
    <dbReference type="NCBI Taxonomy" id="1606542"/>
    <lineage>
        <taxon>Eukaryota</taxon>
        <taxon>Sar</taxon>
        <taxon>Stramenopiles</taxon>
        <taxon>Ochrophyta</taxon>
        <taxon>Bolidophyceae</taxon>
        <taxon>Parmales</taxon>
        <taxon>Triparmaceae</taxon>
        <taxon>Triparma</taxon>
    </lineage>
</organism>
<proteinExistence type="predicted"/>
<protein>
    <submittedName>
        <fullName evidence="3">Uncharacterized protein</fullName>
    </submittedName>
</protein>
<feature type="region of interest" description="Disordered" evidence="1">
    <location>
        <begin position="138"/>
        <end position="177"/>
    </location>
</feature>
<accession>A0A9W7FH89</accession>
<feature type="compositionally biased region" description="Acidic residues" evidence="1">
    <location>
        <begin position="144"/>
        <end position="154"/>
    </location>
</feature>
<keyword evidence="4" id="KW-1185">Reference proteome</keyword>
<evidence type="ECO:0000256" key="2">
    <source>
        <dbReference type="SAM" id="SignalP"/>
    </source>
</evidence>
<dbReference type="Proteomes" id="UP001165160">
    <property type="component" value="Unassembled WGS sequence"/>
</dbReference>
<feature type="compositionally biased region" description="Basic and acidic residues" evidence="1">
    <location>
        <begin position="281"/>
        <end position="301"/>
    </location>
</feature>
<evidence type="ECO:0000256" key="1">
    <source>
        <dbReference type="SAM" id="MobiDB-lite"/>
    </source>
</evidence>